<name>K6YHE2_9ALTE</name>
<dbReference type="AlphaFoldDB" id="K6YHE2"/>
<keyword evidence="2" id="KW-1185">Reference proteome</keyword>
<evidence type="ECO:0008006" key="3">
    <source>
        <dbReference type="Google" id="ProtNLM"/>
    </source>
</evidence>
<dbReference type="Proteomes" id="UP000006322">
    <property type="component" value="Unassembled WGS sequence"/>
</dbReference>
<dbReference type="STRING" id="1129793.GPLA_1239"/>
<dbReference type="EMBL" id="BAER01000032">
    <property type="protein sequence ID" value="GAC32154.1"/>
    <property type="molecule type" value="Genomic_DNA"/>
</dbReference>
<organism evidence="1 2">
    <name type="scientific">Paraglaciecola polaris LMG 21857</name>
    <dbReference type="NCBI Taxonomy" id="1129793"/>
    <lineage>
        <taxon>Bacteria</taxon>
        <taxon>Pseudomonadati</taxon>
        <taxon>Pseudomonadota</taxon>
        <taxon>Gammaproteobacteria</taxon>
        <taxon>Alteromonadales</taxon>
        <taxon>Alteromonadaceae</taxon>
        <taxon>Paraglaciecola</taxon>
    </lineage>
</organism>
<comment type="caution">
    <text evidence="1">The sequence shown here is derived from an EMBL/GenBank/DDBJ whole genome shotgun (WGS) entry which is preliminary data.</text>
</comment>
<sequence length="60" mass="6402">MNMKLTDCAALCGVGINTLSRIENGNPNSTLGATFSILKGLGIKLSHAEYAINFSDDDWV</sequence>
<evidence type="ECO:0000313" key="2">
    <source>
        <dbReference type="Proteomes" id="UP000006322"/>
    </source>
</evidence>
<dbReference type="GO" id="GO:0003677">
    <property type="term" value="F:DNA binding"/>
    <property type="evidence" value="ECO:0007669"/>
    <property type="project" value="InterPro"/>
</dbReference>
<dbReference type="InterPro" id="IPR001387">
    <property type="entry name" value="Cro/C1-type_HTH"/>
</dbReference>
<dbReference type="Gene3D" id="1.10.260.40">
    <property type="entry name" value="lambda repressor-like DNA-binding domains"/>
    <property type="match status" value="1"/>
</dbReference>
<reference evidence="2" key="1">
    <citation type="journal article" date="2014" name="Environ. Microbiol.">
        <title>Comparative genomics of the marine bacterial genus Glaciecola reveals the high degree of genomic diversity and genomic characteristic for cold adaptation.</title>
        <authorList>
            <person name="Qin Q.L."/>
            <person name="Xie B.B."/>
            <person name="Yu Y."/>
            <person name="Shu Y.L."/>
            <person name="Rong J.C."/>
            <person name="Zhang Y.J."/>
            <person name="Zhao D.L."/>
            <person name="Chen X.L."/>
            <person name="Zhang X.Y."/>
            <person name="Chen B."/>
            <person name="Zhou B.C."/>
            <person name="Zhang Y.Z."/>
        </authorList>
    </citation>
    <scope>NUCLEOTIDE SEQUENCE [LARGE SCALE GENOMIC DNA]</scope>
    <source>
        <strain evidence="2">LMG 21857</strain>
    </source>
</reference>
<dbReference type="SUPFAM" id="SSF47413">
    <property type="entry name" value="lambda repressor-like DNA-binding domains"/>
    <property type="match status" value="1"/>
</dbReference>
<dbReference type="InterPro" id="IPR010982">
    <property type="entry name" value="Lambda_DNA-bd_dom_sf"/>
</dbReference>
<protein>
    <recommendedName>
        <fullName evidence="3">HTH cro/C1-type domain-containing protein</fullName>
    </recommendedName>
</protein>
<accession>K6YHE2</accession>
<evidence type="ECO:0000313" key="1">
    <source>
        <dbReference type="EMBL" id="GAC32154.1"/>
    </source>
</evidence>
<gene>
    <name evidence="1" type="ORF">GPLA_1239</name>
</gene>
<proteinExistence type="predicted"/>
<dbReference type="CDD" id="cd00093">
    <property type="entry name" value="HTH_XRE"/>
    <property type="match status" value="1"/>
</dbReference>